<dbReference type="Proteomes" id="UP000023566">
    <property type="component" value="Chromosome"/>
</dbReference>
<reference evidence="2 3" key="1">
    <citation type="journal article" date="2014" name="Appl. Microbiol. Biotechnol.">
        <title>Transformable facultative thermophile Geobacillus stearothermophilus NUB3621 as a host strain for metabolic engineering.</title>
        <authorList>
            <person name="Blanchard K."/>
            <person name="Robic S."/>
            <person name="Matsumura I."/>
        </authorList>
    </citation>
    <scope>NUCLEOTIDE SEQUENCE [LARGE SCALE GENOMIC DNA]</scope>
    <source>
        <strain evidence="2 3">NUB3621</strain>
    </source>
</reference>
<feature type="transmembrane region" description="Helical" evidence="1">
    <location>
        <begin position="58"/>
        <end position="80"/>
    </location>
</feature>
<evidence type="ECO:0000256" key="1">
    <source>
        <dbReference type="SAM" id="Phobius"/>
    </source>
</evidence>
<dbReference type="Pfam" id="PF14184">
    <property type="entry name" value="YrvL"/>
    <property type="match status" value="1"/>
</dbReference>
<keyword evidence="1" id="KW-0472">Membrane</keyword>
<protein>
    <recommendedName>
        <fullName evidence="4">Regulatory protein YrvL</fullName>
    </recommendedName>
</protein>
<dbReference type="AlphaFoldDB" id="A0ABC9VA49"/>
<accession>A0ABC9VA49</accession>
<feature type="transmembrane region" description="Helical" evidence="1">
    <location>
        <begin position="92"/>
        <end position="113"/>
    </location>
</feature>
<evidence type="ECO:0000313" key="3">
    <source>
        <dbReference type="Proteomes" id="UP000023566"/>
    </source>
</evidence>
<dbReference type="EMBL" id="AOTZ01000009">
    <property type="protein sequence ID" value="EZP75019.1"/>
    <property type="molecule type" value="Genomic_DNA"/>
</dbReference>
<comment type="caution">
    <text evidence="2">The sequence shown here is derived from an EMBL/GenBank/DDBJ whole genome shotgun (WGS) entry which is preliminary data.</text>
</comment>
<gene>
    <name evidence="2" type="ORF">H839_16003</name>
</gene>
<keyword evidence="3" id="KW-1185">Reference proteome</keyword>
<sequence length="156" mass="17796">MKEKNESFRNLNFRDKLVVITAISLLITFALVVVIGSFFFGIFGFFKLIGVEYDSTKSLILFICLLFLLGTITDILSKILNVIIPMLGLRKWTLLIITGLIDIFFSWITIYTVDELMHSITLSIMAELLFAFLLFMAEVALFREKPKSKSANKTSH</sequence>
<keyword evidence="1" id="KW-1133">Transmembrane helix</keyword>
<dbReference type="InterPro" id="IPR025912">
    <property type="entry name" value="YrvL"/>
</dbReference>
<name>A0ABC9VA49_9BACL</name>
<proteinExistence type="predicted"/>
<feature type="transmembrane region" description="Helical" evidence="1">
    <location>
        <begin position="20"/>
        <end position="46"/>
    </location>
</feature>
<feature type="transmembrane region" description="Helical" evidence="1">
    <location>
        <begin position="119"/>
        <end position="142"/>
    </location>
</feature>
<dbReference type="RefSeq" id="WP_043906022.1">
    <property type="nucleotide sequence ID" value="NZ_CM002692.1"/>
</dbReference>
<evidence type="ECO:0008006" key="4">
    <source>
        <dbReference type="Google" id="ProtNLM"/>
    </source>
</evidence>
<keyword evidence="1" id="KW-0812">Transmembrane</keyword>
<evidence type="ECO:0000313" key="2">
    <source>
        <dbReference type="EMBL" id="EZP75019.1"/>
    </source>
</evidence>
<organism evidence="2 3">
    <name type="scientific">Parageobacillus genomosp. 1</name>
    <dbReference type="NCBI Taxonomy" id="1295642"/>
    <lineage>
        <taxon>Bacteria</taxon>
        <taxon>Bacillati</taxon>
        <taxon>Bacillota</taxon>
        <taxon>Bacilli</taxon>
        <taxon>Bacillales</taxon>
        <taxon>Anoxybacillaceae</taxon>
        <taxon>Parageobacillus</taxon>
    </lineage>
</organism>